<name>A0AAE0THH9_9BIVA</name>
<reference evidence="2" key="2">
    <citation type="journal article" date="2021" name="Genome Biol. Evol.">
        <title>Developing a high-quality reference genome for a parasitic bivalve with doubly uniparental inheritance (Bivalvia: Unionida).</title>
        <authorList>
            <person name="Smith C.H."/>
        </authorList>
    </citation>
    <scope>NUCLEOTIDE SEQUENCE</scope>
    <source>
        <strain evidence="2">CHS0354</strain>
        <tissue evidence="2">Mantle</tissue>
    </source>
</reference>
<protein>
    <submittedName>
        <fullName evidence="2">Uncharacterized protein</fullName>
    </submittedName>
</protein>
<dbReference type="AlphaFoldDB" id="A0AAE0THH9"/>
<feature type="compositionally biased region" description="Polar residues" evidence="1">
    <location>
        <begin position="151"/>
        <end position="160"/>
    </location>
</feature>
<feature type="region of interest" description="Disordered" evidence="1">
    <location>
        <begin position="140"/>
        <end position="160"/>
    </location>
</feature>
<dbReference type="EMBL" id="JAEAOA010001752">
    <property type="protein sequence ID" value="KAK3609743.1"/>
    <property type="molecule type" value="Genomic_DNA"/>
</dbReference>
<accession>A0AAE0THH9</accession>
<keyword evidence="3" id="KW-1185">Reference proteome</keyword>
<evidence type="ECO:0000313" key="2">
    <source>
        <dbReference type="EMBL" id="KAK3609743.1"/>
    </source>
</evidence>
<reference evidence="2" key="1">
    <citation type="journal article" date="2021" name="Genome Biol. Evol.">
        <title>A High-Quality Reference Genome for a Parasitic Bivalve with Doubly Uniparental Inheritance (Bivalvia: Unionida).</title>
        <authorList>
            <person name="Smith C.H."/>
        </authorList>
    </citation>
    <scope>NUCLEOTIDE SEQUENCE</scope>
    <source>
        <strain evidence="2">CHS0354</strain>
    </source>
</reference>
<sequence length="210" mass="23818">MELLTKEVGTSVIKSGTGRFWMAVCEACCAGFVYFPVQATQKRLLHTDIKIHSQYFNDKSAKRGQPVLRMGQTIDIVNFTRIIQKRVGKFYSAETGFLVKAVHFLKFGRQIPTISINDNGSYIKIESKHEGKDHEIDEFESVEDQSKASRHSTASTRDGVADQSNPTVIIIAETAVVQCLCAPSLRPIPLPRREGHYWIFQFKVFLHRKD</sequence>
<comment type="caution">
    <text evidence="2">The sequence shown here is derived from an EMBL/GenBank/DDBJ whole genome shotgun (WGS) entry which is preliminary data.</text>
</comment>
<organism evidence="2 3">
    <name type="scientific">Potamilus streckersoni</name>
    <dbReference type="NCBI Taxonomy" id="2493646"/>
    <lineage>
        <taxon>Eukaryota</taxon>
        <taxon>Metazoa</taxon>
        <taxon>Spiralia</taxon>
        <taxon>Lophotrochozoa</taxon>
        <taxon>Mollusca</taxon>
        <taxon>Bivalvia</taxon>
        <taxon>Autobranchia</taxon>
        <taxon>Heteroconchia</taxon>
        <taxon>Palaeoheterodonta</taxon>
        <taxon>Unionida</taxon>
        <taxon>Unionoidea</taxon>
        <taxon>Unionidae</taxon>
        <taxon>Ambleminae</taxon>
        <taxon>Lampsilini</taxon>
        <taxon>Potamilus</taxon>
    </lineage>
</organism>
<evidence type="ECO:0000313" key="3">
    <source>
        <dbReference type="Proteomes" id="UP001195483"/>
    </source>
</evidence>
<gene>
    <name evidence="2" type="ORF">CHS0354_029191</name>
</gene>
<evidence type="ECO:0000256" key="1">
    <source>
        <dbReference type="SAM" id="MobiDB-lite"/>
    </source>
</evidence>
<reference evidence="2" key="3">
    <citation type="submission" date="2023-05" db="EMBL/GenBank/DDBJ databases">
        <authorList>
            <person name="Smith C.H."/>
        </authorList>
    </citation>
    <scope>NUCLEOTIDE SEQUENCE</scope>
    <source>
        <strain evidence="2">CHS0354</strain>
        <tissue evidence="2">Mantle</tissue>
    </source>
</reference>
<dbReference type="Proteomes" id="UP001195483">
    <property type="component" value="Unassembled WGS sequence"/>
</dbReference>
<proteinExistence type="predicted"/>